<keyword evidence="2" id="KW-0067">ATP-binding</keyword>
<keyword evidence="1" id="KW-0547">Nucleotide-binding</keyword>
<protein>
    <submittedName>
        <fullName evidence="3">Cell division protein ZapE</fullName>
    </submittedName>
</protein>
<evidence type="ECO:0000256" key="1">
    <source>
        <dbReference type="ARBA" id="ARBA00022741"/>
    </source>
</evidence>
<keyword evidence="3" id="KW-0132">Cell division</keyword>
<sequence>MNDLAWVEGLGEGPQDVYDTLRARNEVRPDPGQAEVVAHLDALHKMLIGFDCAIPDRGFLSRLFGRRRKAPPRGLYLWGGVGRGKSMLMDLFFATAPVRQKRRVHFHEFMQDVHRRLDDWRKMTPDARKAQGYDKGTDGQSDDPIVPVAKALACEACVLCFDEFHVTDVADAMILGRLFKALLDEGTVIVATSNRPPDDLYKDGLNRQLFLPVIAMLKERFDVLGLNGPTDYRLERMRGLDTWLSPVNEASTMALRRVFFRLTDRDVDNPQDVPTGTVEVMGREIFVPKACKGVAVFSFKRLCEKPLGAADYLAIARSFHTLIIVAIPIMGASKRNEAKRFNTLIDILYEQNVKLLASAEAPPEKLYVAGDGAFEFERTVSRLLEMQSEDYLKRGHGSLQASRAY</sequence>
<dbReference type="NCBIfam" id="NF040713">
    <property type="entry name" value="ZapE"/>
    <property type="match status" value="1"/>
</dbReference>
<dbReference type="InterPro" id="IPR005654">
    <property type="entry name" value="ATPase_AFG1-like"/>
</dbReference>
<dbReference type="InterPro" id="IPR027417">
    <property type="entry name" value="P-loop_NTPase"/>
</dbReference>
<dbReference type="RefSeq" id="WP_313981578.1">
    <property type="nucleotide sequence ID" value="NZ_BKCN01000013.1"/>
</dbReference>
<dbReference type="AlphaFoldDB" id="A0A5A7NCE7"/>
<evidence type="ECO:0000313" key="4">
    <source>
        <dbReference type="Proteomes" id="UP000324996"/>
    </source>
</evidence>
<keyword evidence="3" id="KW-0131">Cell cycle</keyword>
<dbReference type="Pfam" id="PF03969">
    <property type="entry name" value="AFG1_ATPase"/>
    <property type="match status" value="1"/>
</dbReference>
<reference evidence="3 4" key="1">
    <citation type="submission" date="2019-09" db="EMBL/GenBank/DDBJ databases">
        <title>NBRP : Genome information of microbial organism related human and environment.</title>
        <authorList>
            <person name="Hattori M."/>
            <person name="Oshima K."/>
            <person name="Inaba H."/>
            <person name="Suda W."/>
            <person name="Sakamoto M."/>
            <person name="Iino T."/>
            <person name="Kitahara M."/>
            <person name="Oshida Y."/>
            <person name="Iida T."/>
            <person name="Kudo T."/>
            <person name="Itoh T."/>
            <person name="Ohkuma M."/>
        </authorList>
    </citation>
    <scope>NUCLEOTIDE SEQUENCE [LARGE SCALE GENOMIC DNA]</scope>
    <source>
        <strain evidence="3 4">Q-1</strain>
    </source>
</reference>
<dbReference type="Proteomes" id="UP000324996">
    <property type="component" value="Unassembled WGS sequence"/>
</dbReference>
<dbReference type="EMBL" id="BKCN01000013">
    <property type="protein sequence ID" value="GER04729.1"/>
    <property type="molecule type" value="Genomic_DNA"/>
</dbReference>
<dbReference type="SUPFAM" id="SSF52540">
    <property type="entry name" value="P-loop containing nucleoside triphosphate hydrolases"/>
    <property type="match status" value="1"/>
</dbReference>
<accession>A0A5A7NCE7</accession>
<evidence type="ECO:0000256" key="2">
    <source>
        <dbReference type="ARBA" id="ARBA00022840"/>
    </source>
</evidence>
<dbReference type="Gene3D" id="3.40.50.300">
    <property type="entry name" value="P-loop containing nucleotide triphosphate hydrolases"/>
    <property type="match status" value="1"/>
</dbReference>
<dbReference type="PANTHER" id="PTHR12169:SF6">
    <property type="entry name" value="AFG1-LIKE ATPASE"/>
    <property type="match status" value="1"/>
</dbReference>
<keyword evidence="4" id="KW-1185">Reference proteome</keyword>
<dbReference type="GO" id="GO:0005737">
    <property type="term" value="C:cytoplasm"/>
    <property type="evidence" value="ECO:0007669"/>
    <property type="project" value="TreeGrafter"/>
</dbReference>
<comment type="caution">
    <text evidence="3">The sequence shown here is derived from an EMBL/GenBank/DDBJ whole genome shotgun (WGS) entry which is preliminary data.</text>
</comment>
<name>A0A5A7NCE7_9PROT</name>
<evidence type="ECO:0000313" key="3">
    <source>
        <dbReference type="EMBL" id="GER04729.1"/>
    </source>
</evidence>
<organism evidence="3 4">
    <name type="scientific">Iodidimonas nitroreducens</name>
    <dbReference type="NCBI Taxonomy" id="1236968"/>
    <lineage>
        <taxon>Bacteria</taxon>
        <taxon>Pseudomonadati</taxon>
        <taxon>Pseudomonadota</taxon>
        <taxon>Alphaproteobacteria</taxon>
        <taxon>Iodidimonadales</taxon>
        <taxon>Iodidimonadaceae</taxon>
        <taxon>Iodidimonas</taxon>
    </lineage>
</organism>
<dbReference type="GO" id="GO:0016887">
    <property type="term" value="F:ATP hydrolysis activity"/>
    <property type="evidence" value="ECO:0007669"/>
    <property type="project" value="InterPro"/>
</dbReference>
<dbReference type="GO" id="GO:0005524">
    <property type="term" value="F:ATP binding"/>
    <property type="evidence" value="ECO:0007669"/>
    <property type="project" value="UniProtKB-KW"/>
</dbReference>
<gene>
    <name evidence="3" type="ORF">JCM17846_24110</name>
</gene>
<dbReference type="GO" id="GO:0051301">
    <property type="term" value="P:cell division"/>
    <property type="evidence" value="ECO:0007669"/>
    <property type="project" value="UniProtKB-KW"/>
</dbReference>
<dbReference type="PANTHER" id="PTHR12169">
    <property type="entry name" value="ATPASE N2B"/>
    <property type="match status" value="1"/>
</dbReference>
<proteinExistence type="predicted"/>